<dbReference type="EMBL" id="GL833157">
    <property type="protein sequence ID" value="EGB04043.1"/>
    <property type="molecule type" value="Genomic_DNA"/>
</dbReference>
<dbReference type="Gene3D" id="1.25.40.20">
    <property type="entry name" value="Ankyrin repeat-containing domain"/>
    <property type="match status" value="1"/>
</dbReference>
<reference evidence="4 5" key="1">
    <citation type="journal article" date="2011" name="Proc. Natl. Acad. Sci. U.S.A.">
        <title>Niche of harmful alga Aureococcus anophagefferens revealed through ecogenomics.</title>
        <authorList>
            <person name="Gobler C.J."/>
            <person name="Berry D.L."/>
            <person name="Dyhrman S.T."/>
            <person name="Wilhelm S.W."/>
            <person name="Salamov A."/>
            <person name="Lobanov A.V."/>
            <person name="Zhang Y."/>
            <person name="Collier J.L."/>
            <person name="Wurch L.L."/>
            <person name="Kustka A.B."/>
            <person name="Dill B.D."/>
            <person name="Shah M."/>
            <person name="VerBerkmoes N.C."/>
            <person name="Kuo A."/>
            <person name="Terry A."/>
            <person name="Pangilinan J."/>
            <person name="Lindquist E.A."/>
            <person name="Lucas S."/>
            <person name="Paulsen I.T."/>
            <person name="Hattenrath-Lehmann T.K."/>
            <person name="Talmage S.C."/>
            <person name="Walker E.A."/>
            <person name="Koch F."/>
            <person name="Burson A.M."/>
            <person name="Marcoval M.A."/>
            <person name="Tang Y.Z."/>
            <person name="Lecleir G.R."/>
            <person name="Coyne K.J."/>
            <person name="Berg G.M."/>
            <person name="Bertrand E.M."/>
            <person name="Saito M.A."/>
            <person name="Gladyshev V.N."/>
            <person name="Grigoriev I.V."/>
        </authorList>
    </citation>
    <scope>NUCLEOTIDE SEQUENCE [LARGE SCALE GENOMIC DNA]</scope>
    <source>
        <strain evidence="5">CCMP 1984</strain>
    </source>
</reference>
<accession>F0YLH1</accession>
<evidence type="ECO:0000313" key="5">
    <source>
        <dbReference type="Proteomes" id="UP000002729"/>
    </source>
</evidence>
<dbReference type="SMART" id="SM00248">
    <property type="entry name" value="ANK"/>
    <property type="match status" value="1"/>
</dbReference>
<dbReference type="Proteomes" id="UP000002729">
    <property type="component" value="Unassembled WGS sequence"/>
</dbReference>
<dbReference type="OrthoDB" id="20872at2759"/>
<dbReference type="InParanoid" id="F0YLH1"/>
<dbReference type="PANTHER" id="PTHR24171">
    <property type="entry name" value="ANKYRIN REPEAT DOMAIN-CONTAINING PROTEIN 39-RELATED"/>
    <property type="match status" value="1"/>
</dbReference>
<name>F0YLH1_AURAN</name>
<dbReference type="InterPro" id="IPR002110">
    <property type="entry name" value="Ankyrin_rpt"/>
</dbReference>
<evidence type="ECO:0000313" key="4">
    <source>
        <dbReference type="EMBL" id="EGB04043.1"/>
    </source>
</evidence>
<dbReference type="RefSeq" id="XP_009041320.1">
    <property type="nucleotide sequence ID" value="XM_009043072.1"/>
</dbReference>
<evidence type="ECO:0000256" key="1">
    <source>
        <dbReference type="ARBA" id="ARBA00022737"/>
    </source>
</evidence>
<dbReference type="SUPFAM" id="SSF48403">
    <property type="entry name" value="Ankyrin repeat"/>
    <property type="match status" value="1"/>
</dbReference>
<feature type="non-terminal residue" evidence="4">
    <location>
        <position position="1"/>
    </location>
</feature>
<feature type="repeat" description="ANK" evidence="3">
    <location>
        <begin position="31"/>
        <end position="63"/>
    </location>
</feature>
<feature type="non-terminal residue" evidence="4">
    <location>
        <position position="89"/>
    </location>
</feature>
<dbReference type="AlphaFoldDB" id="F0YLH1"/>
<dbReference type="InterPro" id="IPR036770">
    <property type="entry name" value="Ankyrin_rpt-contain_sf"/>
</dbReference>
<sequence length="89" mass="9325">ELFIKACRGGLTSIVVRYIDEGQEVDAQDATQCTGLHYAAANGHVDVVRVLIGANASLEARDANKESPLIAACHRGECHGVSVLLAHGA</sequence>
<protein>
    <submittedName>
        <fullName evidence="4">Uncharacterized protein</fullName>
    </submittedName>
</protein>
<keyword evidence="5" id="KW-1185">Reference proteome</keyword>
<proteinExistence type="predicted"/>
<dbReference type="PROSITE" id="PS50297">
    <property type="entry name" value="ANK_REP_REGION"/>
    <property type="match status" value="1"/>
</dbReference>
<dbReference type="GeneID" id="20229179"/>
<dbReference type="PROSITE" id="PS50088">
    <property type="entry name" value="ANK_REPEAT"/>
    <property type="match status" value="1"/>
</dbReference>
<keyword evidence="1" id="KW-0677">Repeat</keyword>
<evidence type="ECO:0000256" key="2">
    <source>
        <dbReference type="ARBA" id="ARBA00023043"/>
    </source>
</evidence>
<dbReference type="PANTHER" id="PTHR24171:SF9">
    <property type="entry name" value="ANKYRIN REPEAT DOMAIN-CONTAINING PROTEIN 39"/>
    <property type="match status" value="1"/>
</dbReference>
<dbReference type="KEGG" id="aaf:AURANDRAFT_8035"/>
<dbReference type="Pfam" id="PF12796">
    <property type="entry name" value="Ank_2"/>
    <property type="match status" value="1"/>
</dbReference>
<keyword evidence="2 3" id="KW-0040">ANK repeat</keyword>
<gene>
    <name evidence="4" type="ORF">AURANDRAFT_8035</name>
</gene>
<evidence type="ECO:0000256" key="3">
    <source>
        <dbReference type="PROSITE-ProRule" id="PRU00023"/>
    </source>
</evidence>
<organism evidence="5">
    <name type="scientific">Aureococcus anophagefferens</name>
    <name type="common">Harmful bloom alga</name>
    <dbReference type="NCBI Taxonomy" id="44056"/>
    <lineage>
        <taxon>Eukaryota</taxon>
        <taxon>Sar</taxon>
        <taxon>Stramenopiles</taxon>
        <taxon>Ochrophyta</taxon>
        <taxon>Pelagophyceae</taxon>
        <taxon>Pelagomonadales</taxon>
        <taxon>Pelagomonadaceae</taxon>
        <taxon>Aureococcus</taxon>
    </lineage>
</organism>